<accession>A0A392TAI2</accession>
<reference evidence="1 2" key="1">
    <citation type="journal article" date="2018" name="Front. Plant Sci.">
        <title>Red Clover (Trifolium pratense) and Zigzag Clover (T. medium) - A Picture of Genomic Similarities and Differences.</title>
        <authorList>
            <person name="Dluhosova J."/>
            <person name="Istvanek J."/>
            <person name="Nedelnik J."/>
            <person name="Repkova J."/>
        </authorList>
    </citation>
    <scope>NUCLEOTIDE SEQUENCE [LARGE SCALE GENOMIC DNA]</scope>
    <source>
        <strain evidence="2">cv. 10/8</strain>
        <tissue evidence="1">Leaf</tissue>
    </source>
</reference>
<sequence>MNYSRRSVNRKLWSRENGGVDVSLKDGLFSSAEERNGLFENSLVHKFSNGDGELTEEFAGFI</sequence>
<feature type="non-terminal residue" evidence="1">
    <location>
        <position position="62"/>
    </location>
</feature>
<dbReference type="AlphaFoldDB" id="A0A392TAI2"/>
<comment type="caution">
    <text evidence="1">The sequence shown here is derived from an EMBL/GenBank/DDBJ whole genome shotgun (WGS) entry which is preliminary data.</text>
</comment>
<evidence type="ECO:0000313" key="1">
    <source>
        <dbReference type="EMBL" id="MCI57210.1"/>
    </source>
</evidence>
<dbReference type="Proteomes" id="UP000265520">
    <property type="component" value="Unassembled WGS sequence"/>
</dbReference>
<evidence type="ECO:0000313" key="2">
    <source>
        <dbReference type="Proteomes" id="UP000265520"/>
    </source>
</evidence>
<name>A0A392TAI2_9FABA</name>
<protein>
    <submittedName>
        <fullName evidence="1">ARM repeat-like protein</fullName>
    </submittedName>
</protein>
<organism evidence="1 2">
    <name type="scientific">Trifolium medium</name>
    <dbReference type="NCBI Taxonomy" id="97028"/>
    <lineage>
        <taxon>Eukaryota</taxon>
        <taxon>Viridiplantae</taxon>
        <taxon>Streptophyta</taxon>
        <taxon>Embryophyta</taxon>
        <taxon>Tracheophyta</taxon>
        <taxon>Spermatophyta</taxon>
        <taxon>Magnoliopsida</taxon>
        <taxon>eudicotyledons</taxon>
        <taxon>Gunneridae</taxon>
        <taxon>Pentapetalae</taxon>
        <taxon>rosids</taxon>
        <taxon>fabids</taxon>
        <taxon>Fabales</taxon>
        <taxon>Fabaceae</taxon>
        <taxon>Papilionoideae</taxon>
        <taxon>50 kb inversion clade</taxon>
        <taxon>NPAAA clade</taxon>
        <taxon>Hologalegina</taxon>
        <taxon>IRL clade</taxon>
        <taxon>Trifolieae</taxon>
        <taxon>Trifolium</taxon>
    </lineage>
</organism>
<keyword evidence="2" id="KW-1185">Reference proteome</keyword>
<dbReference type="EMBL" id="LXQA010525240">
    <property type="protein sequence ID" value="MCI57210.1"/>
    <property type="molecule type" value="Genomic_DNA"/>
</dbReference>
<proteinExistence type="predicted"/>